<gene>
    <name evidence="8" type="ORF">ILEXP_LOCUS34691</name>
    <name evidence="9" type="ORF">ILEXP_LOCUS54421</name>
</gene>
<protein>
    <recommendedName>
        <fullName evidence="7">BZIP domain-containing protein</fullName>
    </recommendedName>
</protein>
<comment type="caution">
    <text evidence="9">The sequence shown here is derived from an EMBL/GenBank/DDBJ whole genome shotgun (WGS) entry which is preliminary data.</text>
</comment>
<evidence type="ECO:0000256" key="1">
    <source>
        <dbReference type="ARBA" id="ARBA00004123"/>
    </source>
</evidence>
<evidence type="ECO:0000259" key="7">
    <source>
        <dbReference type="PROSITE" id="PS50217"/>
    </source>
</evidence>
<dbReference type="Pfam" id="PF00170">
    <property type="entry name" value="bZIP_1"/>
    <property type="match status" value="1"/>
</dbReference>
<feature type="domain" description="BZIP" evidence="7">
    <location>
        <begin position="100"/>
        <end position="163"/>
    </location>
</feature>
<dbReference type="Proteomes" id="UP001642360">
    <property type="component" value="Unassembled WGS sequence"/>
</dbReference>
<dbReference type="GO" id="GO:0003677">
    <property type="term" value="F:DNA binding"/>
    <property type="evidence" value="ECO:0007669"/>
    <property type="project" value="UniProtKB-KW"/>
</dbReference>
<dbReference type="AlphaFoldDB" id="A0ABC8USU8"/>
<dbReference type="PROSITE" id="PS00036">
    <property type="entry name" value="BZIP_BASIC"/>
    <property type="match status" value="1"/>
</dbReference>
<evidence type="ECO:0000256" key="3">
    <source>
        <dbReference type="ARBA" id="ARBA00023125"/>
    </source>
</evidence>
<keyword evidence="4" id="KW-0804">Transcription</keyword>
<dbReference type="EMBL" id="CAUOFW020008847">
    <property type="protein sequence ID" value="CAK9184128.1"/>
    <property type="molecule type" value="Genomic_DNA"/>
</dbReference>
<dbReference type="FunFam" id="1.20.5.170:FF:000020">
    <property type="entry name" value="BZIP transcription factor"/>
    <property type="match status" value="1"/>
</dbReference>
<dbReference type="InterPro" id="IPR045314">
    <property type="entry name" value="bZIP_plant_GBF1"/>
</dbReference>
<dbReference type="EMBL" id="CAUOFW020004394">
    <property type="protein sequence ID" value="CAK9165523.1"/>
    <property type="molecule type" value="Genomic_DNA"/>
</dbReference>
<dbReference type="GO" id="GO:0005634">
    <property type="term" value="C:nucleus"/>
    <property type="evidence" value="ECO:0007669"/>
    <property type="project" value="UniProtKB-SubCell"/>
</dbReference>
<proteinExistence type="predicted"/>
<dbReference type="PROSITE" id="PS50217">
    <property type="entry name" value="BZIP"/>
    <property type="match status" value="1"/>
</dbReference>
<dbReference type="SMART" id="SM00338">
    <property type="entry name" value="BRLZ"/>
    <property type="match status" value="1"/>
</dbReference>
<keyword evidence="10" id="KW-1185">Reference proteome</keyword>
<evidence type="ECO:0000313" key="10">
    <source>
        <dbReference type="Proteomes" id="UP001642360"/>
    </source>
</evidence>
<evidence type="ECO:0000313" key="8">
    <source>
        <dbReference type="EMBL" id="CAK9165523.1"/>
    </source>
</evidence>
<evidence type="ECO:0000313" key="9">
    <source>
        <dbReference type="EMBL" id="CAK9184128.1"/>
    </source>
</evidence>
<organism evidence="9 10">
    <name type="scientific">Ilex paraguariensis</name>
    <name type="common">yerba mate</name>
    <dbReference type="NCBI Taxonomy" id="185542"/>
    <lineage>
        <taxon>Eukaryota</taxon>
        <taxon>Viridiplantae</taxon>
        <taxon>Streptophyta</taxon>
        <taxon>Embryophyta</taxon>
        <taxon>Tracheophyta</taxon>
        <taxon>Spermatophyta</taxon>
        <taxon>Magnoliopsida</taxon>
        <taxon>eudicotyledons</taxon>
        <taxon>Gunneridae</taxon>
        <taxon>Pentapetalae</taxon>
        <taxon>asterids</taxon>
        <taxon>campanulids</taxon>
        <taxon>Aquifoliales</taxon>
        <taxon>Aquifoliaceae</taxon>
        <taxon>Ilex</taxon>
    </lineage>
</organism>
<dbReference type="CDD" id="cd14702">
    <property type="entry name" value="bZIP_plant_GBF1"/>
    <property type="match status" value="1"/>
</dbReference>
<reference evidence="9 10" key="1">
    <citation type="submission" date="2024-02" db="EMBL/GenBank/DDBJ databases">
        <authorList>
            <person name="Vignale AGUSTIN F."/>
            <person name="Sosa J E."/>
            <person name="Modenutti C."/>
        </authorList>
    </citation>
    <scope>NUCLEOTIDE SEQUENCE [LARGE SCALE GENOMIC DNA]</scope>
</reference>
<sequence>MMSTFPAMLPSDGLFTIPFPPFESGFTPWDCEEPSFDFLQQQEPAVFPNQKQEPVISNSGSDNSNPSPLSPNYDSYEPNRNKEKSSSGSDEPNPAVPVIDERKRRRMISNRESARRSRMRKQKHLENLRTQVNRHKIGNRELMNRVRLITHHCQLVQNENVRLRSEAVMLRQKLWDMRQVLLVRQLQQQLSSSAWPCNNSFTPINEQTPQSLIT</sequence>
<feature type="region of interest" description="Disordered" evidence="6">
    <location>
        <begin position="41"/>
        <end position="122"/>
    </location>
</feature>
<keyword evidence="3" id="KW-0238">DNA-binding</keyword>
<dbReference type="GO" id="GO:0046982">
    <property type="term" value="F:protein heterodimerization activity"/>
    <property type="evidence" value="ECO:0007669"/>
    <property type="project" value="UniProtKB-ARBA"/>
</dbReference>
<dbReference type="SUPFAM" id="SSF57959">
    <property type="entry name" value="Leucine zipper domain"/>
    <property type="match status" value="1"/>
</dbReference>
<keyword evidence="5" id="KW-0539">Nucleus</keyword>
<feature type="compositionally biased region" description="Low complexity" evidence="6">
    <location>
        <begin position="57"/>
        <end position="76"/>
    </location>
</feature>
<evidence type="ECO:0000256" key="5">
    <source>
        <dbReference type="ARBA" id="ARBA00023242"/>
    </source>
</evidence>
<dbReference type="PANTHER" id="PTHR45764">
    <property type="entry name" value="BZIP TRANSCRIPTION FACTOR 44"/>
    <property type="match status" value="1"/>
</dbReference>
<accession>A0ABC8USU8</accession>
<evidence type="ECO:0000256" key="4">
    <source>
        <dbReference type="ARBA" id="ARBA00023163"/>
    </source>
</evidence>
<dbReference type="Gene3D" id="1.20.5.170">
    <property type="match status" value="1"/>
</dbReference>
<keyword evidence="2" id="KW-0805">Transcription regulation</keyword>
<dbReference type="InterPro" id="IPR046347">
    <property type="entry name" value="bZIP_sf"/>
</dbReference>
<comment type="subcellular location">
    <subcellularLocation>
        <location evidence="1">Nucleus</location>
    </subcellularLocation>
</comment>
<evidence type="ECO:0000256" key="6">
    <source>
        <dbReference type="SAM" id="MobiDB-lite"/>
    </source>
</evidence>
<name>A0ABC8USU8_9AQUA</name>
<feature type="compositionally biased region" description="Polar residues" evidence="6">
    <location>
        <begin position="41"/>
        <end position="56"/>
    </location>
</feature>
<dbReference type="PANTHER" id="PTHR45764:SF21">
    <property type="entry name" value="OS03G0770000 PROTEIN"/>
    <property type="match status" value="1"/>
</dbReference>
<evidence type="ECO:0000256" key="2">
    <source>
        <dbReference type="ARBA" id="ARBA00023015"/>
    </source>
</evidence>
<dbReference type="InterPro" id="IPR004827">
    <property type="entry name" value="bZIP"/>
</dbReference>